<name>A0A9E7UAU5_9EURY</name>
<dbReference type="Proteomes" id="UP001057580">
    <property type="component" value="Chromosome"/>
</dbReference>
<proteinExistence type="predicted"/>
<dbReference type="EMBL" id="CP104003">
    <property type="protein sequence ID" value="UWM54407.1"/>
    <property type="molecule type" value="Genomic_DNA"/>
</dbReference>
<keyword evidence="2" id="KW-1133">Transmembrane helix</keyword>
<dbReference type="GeneID" id="74944775"/>
<dbReference type="KEGG" id="ssai:N0B31_20095"/>
<keyword evidence="2" id="KW-0812">Transmembrane</keyword>
<dbReference type="RefSeq" id="WP_260593427.1">
    <property type="nucleotide sequence ID" value="NZ_CP104003.1"/>
</dbReference>
<evidence type="ECO:0000313" key="3">
    <source>
        <dbReference type="EMBL" id="UWM54407.1"/>
    </source>
</evidence>
<dbReference type="InterPro" id="IPR055713">
    <property type="entry name" value="DUF7289"/>
</dbReference>
<dbReference type="AlphaFoldDB" id="A0A9E7UAU5"/>
<feature type="compositionally biased region" description="Acidic residues" evidence="1">
    <location>
        <begin position="144"/>
        <end position="154"/>
    </location>
</feature>
<sequence length="258" mass="26334">MTGRDGHRAQANVVGVALLLGVAVVSLGTLTAAVGTVVEDHTARTDTARVATDLDAALGPVTTTGRNRGRVSFAEGTLRTVERDLRVLDGDGVVERVRVGALVYERPGGGRVAFLGGALVSGRGRTASLVTPLPMTASRGSAEGDSEDGDDGDGGGDAGVLVVGAARLGPTAASVSGGGTVTLRTDVRHHRTDLGTGAYRVAVETRTPVPLAESFRERGATVTTRDLDGDGLPSVVASFDGERRAYLVVHDLSLEVDG</sequence>
<evidence type="ECO:0000313" key="4">
    <source>
        <dbReference type="Proteomes" id="UP001057580"/>
    </source>
</evidence>
<evidence type="ECO:0000256" key="2">
    <source>
        <dbReference type="SAM" id="Phobius"/>
    </source>
</evidence>
<protein>
    <submittedName>
        <fullName evidence="3">Type IV pilin</fullName>
    </submittedName>
</protein>
<keyword evidence="2" id="KW-0472">Membrane</keyword>
<organism evidence="3 4">
    <name type="scientific">Salinirubellus salinus</name>
    <dbReference type="NCBI Taxonomy" id="1364945"/>
    <lineage>
        <taxon>Archaea</taxon>
        <taxon>Methanobacteriati</taxon>
        <taxon>Methanobacteriota</taxon>
        <taxon>Stenosarchaea group</taxon>
        <taxon>Halobacteria</taxon>
        <taxon>Halobacteriales</taxon>
        <taxon>Natronomonadaceae</taxon>
        <taxon>Salinirubellus</taxon>
    </lineage>
</organism>
<gene>
    <name evidence="3" type="ORF">N0B31_20095</name>
</gene>
<feature type="region of interest" description="Disordered" evidence="1">
    <location>
        <begin position="131"/>
        <end position="156"/>
    </location>
</feature>
<accession>A0A9E7UAU5</accession>
<dbReference type="Pfam" id="PF23960">
    <property type="entry name" value="DUF7289"/>
    <property type="match status" value="1"/>
</dbReference>
<reference evidence="3" key="1">
    <citation type="submission" date="2022-09" db="EMBL/GenBank/DDBJ databases">
        <title>Diverse halophilic archaea isolated from saline environments.</title>
        <authorList>
            <person name="Cui H.-L."/>
        </authorList>
    </citation>
    <scope>NUCLEOTIDE SEQUENCE</scope>
    <source>
        <strain evidence="3">ZS-35-S2</strain>
    </source>
</reference>
<evidence type="ECO:0000256" key="1">
    <source>
        <dbReference type="SAM" id="MobiDB-lite"/>
    </source>
</evidence>
<feature type="transmembrane region" description="Helical" evidence="2">
    <location>
        <begin position="12"/>
        <end position="34"/>
    </location>
</feature>
<keyword evidence="4" id="KW-1185">Reference proteome</keyword>